<protein>
    <submittedName>
        <fullName evidence="1">Uncharacterized protein</fullName>
    </submittedName>
</protein>
<evidence type="ECO:0000313" key="2">
    <source>
        <dbReference type="Proteomes" id="UP000006882"/>
    </source>
</evidence>
<accession>A0A251NKG5</accession>
<proteinExistence type="predicted"/>
<keyword evidence="2" id="KW-1185">Reference proteome</keyword>
<sequence>MVIVRVSYSFFPFGSSSNLDPGSESLGIAVCVVLSLLLSKLWLLSKSGYSSGYCYHKLSLFTNHAIITELMV</sequence>
<gene>
    <name evidence="1" type="ORF">PRUPE_6G016500</name>
</gene>
<dbReference type="EMBL" id="CM007656">
    <property type="protein sequence ID" value="ONH99189.1"/>
    <property type="molecule type" value="Genomic_DNA"/>
</dbReference>
<name>A0A251NKG5_PRUPE</name>
<dbReference type="Proteomes" id="UP000006882">
    <property type="component" value="Chromosome G6"/>
</dbReference>
<evidence type="ECO:0000313" key="1">
    <source>
        <dbReference type="EMBL" id="ONH99189.1"/>
    </source>
</evidence>
<reference evidence="1 2" key="1">
    <citation type="journal article" date="2013" name="Nat. Genet.">
        <title>The high-quality draft genome of peach (Prunus persica) identifies unique patterns of genetic diversity, domestication and genome evolution.</title>
        <authorList>
            <consortium name="International Peach Genome Initiative"/>
            <person name="Verde I."/>
            <person name="Abbott A.G."/>
            <person name="Scalabrin S."/>
            <person name="Jung S."/>
            <person name="Shu S."/>
            <person name="Marroni F."/>
            <person name="Zhebentyayeva T."/>
            <person name="Dettori M.T."/>
            <person name="Grimwood J."/>
            <person name="Cattonaro F."/>
            <person name="Zuccolo A."/>
            <person name="Rossini L."/>
            <person name="Jenkins J."/>
            <person name="Vendramin E."/>
            <person name="Meisel L.A."/>
            <person name="Decroocq V."/>
            <person name="Sosinski B."/>
            <person name="Prochnik S."/>
            <person name="Mitros T."/>
            <person name="Policriti A."/>
            <person name="Cipriani G."/>
            <person name="Dondini L."/>
            <person name="Ficklin S."/>
            <person name="Goodstein D.M."/>
            <person name="Xuan P."/>
            <person name="Del Fabbro C."/>
            <person name="Aramini V."/>
            <person name="Copetti D."/>
            <person name="Gonzalez S."/>
            <person name="Horner D.S."/>
            <person name="Falchi R."/>
            <person name="Lucas S."/>
            <person name="Mica E."/>
            <person name="Maldonado J."/>
            <person name="Lazzari B."/>
            <person name="Bielenberg D."/>
            <person name="Pirona R."/>
            <person name="Miculan M."/>
            <person name="Barakat A."/>
            <person name="Testolin R."/>
            <person name="Stella A."/>
            <person name="Tartarini S."/>
            <person name="Tonutti P."/>
            <person name="Arus P."/>
            <person name="Orellana A."/>
            <person name="Wells C."/>
            <person name="Main D."/>
            <person name="Vizzotto G."/>
            <person name="Silva H."/>
            <person name="Salamini F."/>
            <person name="Schmutz J."/>
            <person name="Morgante M."/>
            <person name="Rokhsar D.S."/>
        </authorList>
    </citation>
    <scope>NUCLEOTIDE SEQUENCE [LARGE SCALE GENOMIC DNA]</scope>
    <source>
        <strain evidence="2">cv. Nemared</strain>
    </source>
</reference>
<dbReference type="AlphaFoldDB" id="A0A251NKG5"/>
<dbReference type="Gramene" id="ONH99189">
    <property type="protein sequence ID" value="ONH99189"/>
    <property type="gene ID" value="PRUPE_6G016500"/>
</dbReference>
<organism evidence="1 2">
    <name type="scientific">Prunus persica</name>
    <name type="common">Peach</name>
    <name type="synonym">Amygdalus persica</name>
    <dbReference type="NCBI Taxonomy" id="3760"/>
    <lineage>
        <taxon>Eukaryota</taxon>
        <taxon>Viridiplantae</taxon>
        <taxon>Streptophyta</taxon>
        <taxon>Embryophyta</taxon>
        <taxon>Tracheophyta</taxon>
        <taxon>Spermatophyta</taxon>
        <taxon>Magnoliopsida</taxon>
        <taxon>eudicotyledons</taxon>
        <taxon>Gunneridae</taxon>
        <taxon>Pentapetalae</taxon>
        <taxon>rosids</taxon>
        <taxon>fabids</taxon>
        <taxon>Rosales</taxon>
        <taxon>Rosaceae</taxon>
        <taxon>Amygdaloideae</taxon>
        <taxon>Amygdaleae</taxon>
        <taxon>Prunus</taxon>
    </lineage>
</organism>